<protein>
    <submittedName>
        <fullName evidence="2">RloB-like protein</fullName>
    </submittedName>
</protein>
<evidence type="ECO:0000256" key="1">
    <source>
        <dbReference type="SAM" id="MobiDB-lite"/>
    </source>
</evidence>
<dbReference type="Pfam" id="PF13707">
    <property type="entry name" value="RloB"/>
    <property type="match status" value="1"/>
</dbReference>
<gene>
    <name evidence="2" type="ORF">SAMN04489707_10289</name>
</gene>
<keyword evidence="3" id="KW-1185">Reference proteome</keyword>
<evidence type="ECO:0000313" key="3">
    <source>
        <dbReference type="Proteomes" id="UP000183656"/>
    </source>
</evidence>
<dbReference type="OrthoDB" id="9796523at2"/>
<dbReference type="InterPro" id="IPR025591">
    <property type="entry name" value="RloB"/>
</dbReference>
<dbReference type="RefSeq" id="WP_082366564.1">
    <property type="nucleotide sequence ID" value="NZ_CYIG01000023.1"/>
</dbReference>
<reference evidence="2 3" key="1">
    <citation type="submission" date="2016-10" db="EMBL/GenBank/DDBJ databases">
        <authorList>
            <person name="de Groot N.N."/>
        </authorList>
    </citation>
    <scope>NUCLEOTIDE SEQUENCE [LARGE SCALE GENOMIC DNA]</scope>
    <source>
        <strain evidence="2 3">R-24608</strain>
    </source>
</reference>
<evidence type="ECO:0000313" key="2">
    <source>
        <dbReference type="EMBL" id="SFU86504.1"/>
    </source>
</evidence>
<dbReference type="AlphaFoldDB" id="A0A1I7JMU0"/>
<dbReference type="Proteomes" id="UP000183656">
    <property type="component" value="Unassembled WGS sequence"/>
</dbReference>
<name>A0A1I7JMU0_9BURK</name>
<dbReference type="EMBL" id="FPBX01000028">
    <property type="protein sequence ID" value="SFU86504.1"/>
    <property type="molecule type" value="Genomic_DNA"/>
</dbReference>
<proteinExistence type="predicted"/>
<sequence length="227" mass="24912">MAAKDLFGSRKPRNPKAERAARPLRQPAPRILLVCEGEKTEPIYFSDLVVAWGLSNQVKIGKNDGSSPDRIVARAEELFALAQREGDAFDEVFCVFDRDAHERFGDAVARLKALKASGQPLSGVVSVPCFEFWLLLHFGYTDKPYACKGKKSVGTVVVSDLKKKPGFEKYDKGMAGVFNVLGPKLEPALKHAKQLAANPAEHAEHPNPSTQVHLLVNRFKSMANVAS</sequence>
<organism evidence="2 3">
    <name type="scientific">Paenacidovorax caeni</name>
    <dbReference type="NCBI Taxonomy" id="343013"/>
    <lineage>
        <taxon>Bacteria</taxon>
        <taxon>Pseudomonadati</taxon>
        <taxon>Pseudomonadota</taxon>
        <taxon>Betaproteobacteria</taxon>
        <taxon>Burkholderiales</taxon>
        <taxon>Comamonadaceae</taxon>
        <taxon>Paenacidovorax</taxon>
    </lineage>
</organism>
<dbReference type="STRING" id="343013.SAMN04489707_10289"/>
<feature type="region of interest" description="Disordered" evidence="1">
    <location>
        <begin position="1"/>
        <end position="22"/>
    </location>
</feature>
<accession>A0A1I7JMU0</accession>